<dbReference type="Proteomes" id="UP001172738">
    <property type="component" value="Unassembled WGS sequence"/>
</dbReference>
<accession>A0ABT8G3I0</accession>
<sequence>MRGTWAAATMATAVIVLAGCSGEPAPDGAPSGTGPHDTPKARAEVACPDALVEAEGDKESGGWTPADRDVDLEPFDAAWLCEYSWANATPDTGGESSPWTLQGDPAPIVDADLAALSDALGALELWTDRADEIVCTLDLGPTWMLILADGESLTGVTFEEFGCGFARLTDDPYSTAPGQSRTLPAGSYLGGDVLREIQRLAGVTPRR</sequence>
<feature type="signal peptide" evidence="1">
    <location>
        <begin position="1"/>
        <end position="18"/>
    </location>
</feature>
<organism evidence="2 3">
    <name type="scientific">Demequina zhanjiangensis</name>
    <dbReference type="NCBI Taxonomy" id="3051659"/>
    <lineage>
        <taxon>Bacteria</taxon>
        <taxon>Bacillati</taxon>
        <taxon>Actinomycetota</taxon>
        <taxon>Actinomycetes</taxon>
        <taxon>Micrococcales</taxon>
        <taxon>Demequinaceae</taxon>
        <taxon>Demequina</taxon>
    </lineage>
</organism>
<comment type="caution">
    <text evidence="2">The sequence shown here is derived from an EMBL/GenBank/DDBJ whole genome shotgun (WGS) entry which is preliminary data.</text>
</comment>
<keyword evidence="3" id="KW-1185">Reference proteome</keyword>
<feature type="chain" id="PRO_5047059215" evidence="1">
    <location>
        <begin position="19"/>
        <end position="207"/>
    </location>
</feature>
<evidence type="ECO:0000313" key="3">
    <source>
        <dbReference type="Proteomes" id="UP001172738"/>
    </source>
</evidence>
<gene>
    <name evidence="2" type="ORF">QQX04_11885</name>
</gene>
<proteinExistence type="predicted"/>
<dbReference type="RefSeq" id="WP_301129472.1">
    <property type="nucleotide sequence ID" value="NZ_JAUHPV010000007.1"/>
</dbReference>
<evidence type="ECO:0000313" key="2">
    <source>
        <dbReference type="EMBL" id="MDN4473695.1"/>
    </source>
</evidence>
<name>A0ABT8G3I0_9MICO</name>
<dbReference type="PROSITE" id="PS51257">
    <property type="entry name" value="PROKAR_LIPOPROTEIN"/>
    <property type="match status" value="1"/>
</dbReference>
<keyword evidence="1" id="KW-0732">Signal</keyword>
<protein>
    <submittedName>
        <fullName evidence="2">Uncharacterized protein</fullName>
    </submittedName>
</protein>
<reference evidence="2" key="1">
    <citation type="submission" date="2023-06" db="EMBL/GenBank/DDBJ databases">
        <title>SYSU T00b26.</title>
        <authorList>
            <person name="Gao L."/>
            <person name="Fang B.-Z."/>
            <person name="Li W.-J."/>
        </authorList>
    </citation>
    <scope>NUCLEOTIDE SEQUENCE</scope>
    <source>
        <strain evidence="2">SYSU T00b26</strain>
    </source>
</reference>
<evidence type="ECO:0000256" key="1">
    <source>
        <dbReference type="SAM" id="SignalP"/>
    </source>
</evidence>
<dbReference type="EMBL" id="JAUHPV010000007">
    <property type="protein sequence ID" value="MDN4473695.1"/>
    <property type="molecule type" value="Genomic_DNA"/>
</dbReference>